<dbReference type="RefSeq" id="XP_001308761.1">
    <property type="nucleotide sequence ID" value="XM_001308760.1"/>
</dbReference>
<dbReference type="FunFam" id="1.10.510.10:FF:001616">
    <property type="entry name" value="CAMK family protein kinase"/>
    <property type="match status" value="1"/>
</dbReference>
<dbReference type="InterPro" id="IPR008271">
    <property type="entry name" value="Ser/Thr_kinase_AS"/>
</dbReference>
<keyword evidence="5" id="KW-1185">Reference proteome</keyword>
<dbReference type="FunCoup" id="A2FGX2">
    <property type="interactions" value="158"/>
</dbReference>
<dbReference type="OrthoDB" id="68483at2759"/>
<dbReference type="GO" id="GO:0035556">
    <property type="term" value="P:intracellular signal transduction"/>
    <property type="evidence" value="ECO:0000318"/>
    <property type="project" value="GO_Central"/>
</dbReference>
<evidence type="ECO:0000256" key="2">
    <source>
        <dbReference type="ARBA" id="ARBA00022840"/>
    </source>
</evidence>
<dbReference type="VEuPathDB" id="TrichDB:TVAG_425830"/>
<dbReference type="Proteomes" id="UP000001542">
    <property type="component" value="Unassembled WGS sequence"/>
</dbReference>
<dbReference type="STRING" id="5722.A2FGX2"/>
<dbReference type="PROSITE" id="PS00108">
    <property type="entry name" value="PROTEIN_KINASE_ST"/>
    <property type="match status" value="1"/>
</dbReference>
<dbReference type="EMBL" id="DS113786">
    <property type="protein sequence ID" value="EAX95831.1"/>
    <property type="molecule type" value="Genomic_DNA"/>
</dbReference>
<dbReference type="PROSITE" id="PS50011">
    <property type="entry name" value="PROTEIN_KINASE_DOM"/>
    <property type="match status" value="1"/>
</dbReference>
<dbReference type="SMR" id="A2FGX2"/>
<feature type="domain" description="Protein kinase" evidence="3">
    <location>
        <begin position="20"/>
        <end position="277"/>
    </location>
</feature>
<dbReference type="VEuPathDB" id="TrichDB:TVAGG3_1056290"/>
<dbReference type="AlphaFoldDB" id="A2FGX2"/>
<dbReference type="GO" id="GO:0005524">
    <property type="term" value="F:ATP binding"/>
    <property type="evidence" value="ECO:0007669"/>
    <property type="project" value="UniProtKB-KW"/>
</dbReference>
<evidence type="ECO:0000313" key="5">
    <source>
        <dbReference type="Proteomes" id="UP000001542"/>
    </source>
</evidence>
<dbReference type="OMA" id="MAPECHA"/>
<keyword evidence="4" id="KW-0808">Transferase</keyword>
<dbReference type="InterPro" id="IPR011009">
    <property type="entry name" value="Kinase-like_dom_sf"/>
</dbReference>
<evidence type="ECO:0000313" key="4">
    <source>
        <dbReference type="EMBL" id="EAX95831.1"/>
    </source>
</evidence>
<dbReference type="KEGG" id="tva:4753590"/>
<dbReference type="eggNOG" id="KOG0583">
    <property type="taxonomic scope" value="Eukaryota"/>
</dbReference>
<proteinExistence type="predicted"/>
<reference evidence="4" key="1">
    <citation type="submission" date="2006-10" db="EMBL/GenBank/DDBJ databases">
        <authorList>
            <person name="Amadeo P."/>
            <person name="Zhao Q."/>
            <person name="Wortman J."/>
            <person name="Fraser-Liggett C."/>
            <person name="Carlton J."/>
        </authorList>
    </citation>
    <scope>NUCLEOTIDE SEQUENCE</scope>
    <source>
        <strain evidence="4">G3</strain>
    </source>
</reference>
<organism evidence="4 5">
    <name type="scientific">Trichomonas vaginalis (strain ATCC PRA-98 / G3)</name>
    <dbReference type="NCBI Taxonomy" id="412133"/>
    <lineage>
        <taxon>Eukaryota</taxon>
        <taxon>Metamonada</taxon>
        <taxon>Parabasalia</taxon>
        <taxon>Trichomonadida</taxon>
        <taxon>Trichomonadidae</taxon>
        <taxon>Trichomonas</taxon>
    </lineage>
</organism>
<protein>
    <submittedName>
        <fullName evidence="4">CAMK family protein kinase</fullName>
    </submittedName>
</protein>
<dbReference type="SMART" id="SM00220">
    <property type="entry name" value="S_TKc"/>
    <property type="match status" value="1"/>
</dbReference>
<gene>
    <name evidence="4" type="ORF">TVAG_425830</name>
</gene>
<dbReference type="Gene3D" id="1.10.510.10">
    <property type="entry name" value="Transferase(Phosphotransferase) domain 1"/>
    <property type="match status" value="1"/>
</dbReference>
<dbReference type="Pfam" id="PF00069">
    <property type="entry name" value="Pkinase"/>
    <property type="match status" value="1"/>
</dbReference>
<reference evidence="4" key="2">
    <citation type="journal article" date="2007" name="Science">
        <title>Draft genome sequence of the sexually transmitted pathogen Trichomonas vaginalis.</title>
        <authorList>
            <person name="Carlton J.M."/>
            <person name="Hirt R.P."/>
            <person name="Silva J.C."/>
            <person name="Delcher A.L."/>
            <person name="Schatz M."/>
            <person name="Zhao Q."/>
            <person name="Wortman J.R."/>
            <person name="Bidwell S.L."/>
            <person name="Alsmark U.C.M."/>
            <person name="Besteiro S."/>
            <person name="Sicheritz-Ponten T."/>
            <person name="Noel C.J."/>
            <person name="Dacks J.B."/>
            <person name="Foster P.G."/>
            <person name="Simillion C."/>
            <person name="Van de Peer Y."/>
            <person name="Miranda-Saavedra D."/>
            <person name="Barton G.J."/>
            <person name="Westrop G.D."/>
            <person name="Mueller S."/>
            <person name="Dessi D."/>
            <person name="Fiori P.L."/>
            <person name="Ren Q."/>
            <person name="Paulsen I."/>
            <person name="Zhang H."/>
            <person name="Bastida-Corcuera F.D."/>
            <person name="Simoes-Barbosa A."/>
            <person name="Brown M.T."/>
            <person name="Hayes R.D."/>
            <person name="Mukherjee M."/>
            <person name="Okumura C.Y."/>
            <person name="Schneider R."/>
            <person name="Smith A.J."/>
            <person name="Vanacova S."/>
            <person name="Villalvazo M."/>
            <person name="Haas B.J."/>
            <person name="Pertea M."/>
            <person name="Feldblyum T.V."/>
            <person name="Utterback T.R."/>
            <person name="Shu C.L."/>
            <person name="Osoegawa K."/>
            <person name="de Jong P.J."/>
            <person name="Hrdy I."/>
            <person name="Horvathova L."/>
            <person name="Zubacova Z."/>
            <person name="Dolezal P."/>
            <person name="Malik S.B."/>
            <person name="Logsdon J.M. Jr."/>
            <person name="Henze K."/>
            <person name="Gupta A."/>
            <person name="Wang C.C."/>
            <person name="Dunne R.L."/>
            <person name="Upcroft J.A."/>
            <person name="Upcroft P."/>
            <person name="White O."/>
            <person name="Salzberg S.L."/>
            <person name="Tang P."/>
            <person name="Chiu C.-H."/>
            <person name="Lee Y.-S."/>
            <person name="Embley T.M."/>
            <person name="Coombs G.H."/>
            <person name="Mottram J.C."/>
            <person name="Tachezy J."/>
            <person name="Fraser-Liggett C.M."/>
            <person name="Johnson P.J."/>
        </authorList>
    </citation>
    <scope>NUCLEOTIDE SEQUENCE [LARGE SCALE GENOMIC DNA]</scope>
    <source>
        <strain evidence="4">G3</strain>
    </source>
</reference>
<keyword evidence="2" id="KW-0067">ATP-binding</keyword>
<dbReference type="CDD" id="cd14008">
    <property type="entry name" value="STKc_LKB1_CaMKK"/>
    <property type="match status" value="1"/>
</dbReference>
<keyword evidence="1" id="KW-0547">Nucleotide-binding</keyword>
<name>A2FGX2_TRIV3</name>
<sequence length="338" mass="38198">MIKVHSAGDLTHLQRKVNQYNLLKTIGKGFNCKVLLIQDSITRKYFAAKIFKANRHNQNQLPLEREVKILKKIKHENIVRLHEVLYVPQKNQYYMIMEWGNCGSLQDIINSGINLSEMTISSIFKQIVHGLSYLHGQGFVHQDIKPSNVLIFSNGVAKIGDFGIGHSFQSADTVVGTPAYQAPEIFDDRLDEFGNFPYIDPAKEDVWSLGVTLYQVVFGKLPFLGNTVYEIVRNIGQNQLDIPQTVSPQLHDLIRGMLIPDPKKRLTLKEISENPFFKMSPDKFTPPINPVDPPKPNALLPISQMNASICDDSYQFAFKNPITTSLSSENVLESRSIS</sequence>
<evidence type="ECO:0000259" key="3">
    <source>
        <dbReference type="PROSITE" id="PS50011"/>
    </source>
</evidence>
<evidence type="ECO:0000256" key="1">
    <source>
        <dbReference type="ARBA" id="ARBA00022741"/>
    </source>
</evidence>
<dbReference type="GO" id="GO:0005737">
    <property type="term" value="C:cytoplasm"/>
    <property type="evidence" value="ECO:0000318"/>
    <property type="project" value="GO_Central"/>
</dbReference>
<dbReference type="SUPFAM" id="SSF56112">
    <property type="entry name" value="Protein kinase-like (PK-like)"/>
    <property type="match status" value="1"/>
</dbReference>
<dbReference type="PANTHER" id="PTHR24346:SF77">
    <property type="entry name" value="SERINE THREONINE PROTEIN KINASE"/>
    <property type="match status" value="1"/>
</dbReference>
<dbReference type="InterPro" id="IPR000719">
    <property type="entry name" value="Prot_kinase_dom"/>
</dbReference>
<dbReference type="InParanoid" id="A2FGX2"/>
<accession>A2FGX2</accession>
<dbReference type="GO" id="GO:0004674">
    <property type="term" value="F:protein serine/threonine kinase activity"/>
    <property type="evidence" value="ECO:0000318"/>
    <property type="project" value="GO_Central"/>
</dbReference>
<dbReference type="PANTHER" id="PTHR24346">
    <property type="entry name" value="MAP/MICROTUBULE AFFINITY-REGULATING KINASE"/>
    <property type="match status" value="1"/>
</dbReference>
<keyword evidence="4" id="KW-0418">Kinase</keyword>